<comment type="caution">
    <text evidence="8">The sequence shown here is derived from an EMBL/GenBank/DDBJ whole genome shotgun (WGS) entry which is preliminary data.</text>
</comment>
<evidence type="ECO:0000256" key="5">
    <source>
        <dbReference type="SAM" id="MobiDB-lite"/>
    </source>
</evidence>
<keyword evidence="4 6" id="KW-0472">Membrane</keyword>
<evidence type="ECO:0000256" key="3">
    <source>
        <dbReference type="ARBA" id="ARBA00022989"/>
    </source>
</evidence>
<gene>
    <name evidence="8" type="ORF">GCM10017044_04000</name>
</gene>
<keyword evidence="3 6" id="KW-1133">Transmembrane helix</keyword>
<proteinExistence type="predicted"/>
<evidence type="ECO:0000256" key="2">
    <source>
        <dbReference type="ARBA" id="ARBA00022692"/>
    </source>
</evidence>
<dbReference type="GO" id="GO:0005886">
    <property type="term" value="C:plasma membrane"/>
    <property type="evidence" value="ECO:0007669"/>
    <property type="project" value="InterPro"/>
</dbReference>
<protein>
    <recommendedName>
        <fullName evidence="7">Lipopolysaccharide assembly protein A domain-containing protein</fullName>
    </recommendedName>
</protein>
<keyword evidence="9" id="KW-1185">Reference proteome</keyword>
<dbReference type="Proteomes" id="UP000630923">
    <property type="component" value="Unassembled WGS sequence"/>
</dbReference>
<accession>A0A919AML0</accession>
<sequence length="103" mass="11501">MLTALVLVVFSVSNRSVVDIGFYPFDTLVALPVYLVLFAGIFLGLLVAASVSSYFRLRGFAQRRKAERRATELEKQVTEMSEDAHTRRAEEGHKRLEAGTGPR</sequence>
<evidence type="ECO:0000313" key="9">
    <source>
        <dbReference type="Proteomes" id="UP000630923"/>
    </source>
</evidence>
<organism evidence="8 9">
    <name type="scientific">Kordiimonas sediminis</name>
    <dbReference type="NCBI Taxonomy" id="1735581"/>
    <lineage>
        <taxon>Bacteria</taxon>
        <taxon>Pseudomonadati</taxon>
        <taxon>Pseudomonadota</taxon>
        <taxon>Alphaproteobacteria</taxon>
        <taxon>Kordiimonadales</taxon>
        <taxon>Kordiimonadaceae</taxon>
        <taxon>Kordiimonas</taxon>
    </lineage>
</organism>
<dbReference type="AlphaFoldDB" id="A0A919AML0"/>
<reference evidence="8" key="2">
    <citation type="submission" date="2020-09" db="EMBL/GenBank/DDBJ databases">
        <authorList>
            <person name="Sun Q."/>
            <person name="Kim S."/>
        </authorList>
    </citation>
    <scope>NUCLEOTIDE SEQUENCE</scope>
    <source>
        <strain evidence="8">KCTC 42590</strain>
    </source>
</reference>
<dbReference type="EMBL" id="BNCI01000001">
    <property type="protein sequence ID" value="GHF13219.1"/>
    <property type="molecule type" value="Genomic_DNA"/>
</dbReference>
<evidence type="ECO:0000259" key="7">
    <source>
        <dbReference type="Pfam" id="PF06305"/>
    </source>
</evidence>
<name>A0A919AML0_9PROT</name>
<dbReference type="Pfam" id="PF06305">
    <property type="entry name" value="LapA_dom"/>
    <property type="match status" value="1"/>
</dbReference>
<keyword evidence="2 6" id="KW-0812">Transmembrane</keyword>
<reference evidence="8" key="1">
    <citation type="journal article" date="2014" name="Int. J. Syst. Evol. Microbiol.">
        <title>Complete genome sequence of Corynebacterium casei LMG S-19264T (=DSM 44701T), isolated from a smear-ripened cheese.</title>
        <authorList>
            <consortium name="US DOE Joint Genome Institute (JGI-PGF)"/>
            <person name="Walter F."/>
            <person name="Albersmeier A."/>
            <person name="Kalinowski J."/>
            <person name="Ruckert C."/>
        </authorList>
    </citation>
    <scope>NUCLEOTIDE SEQUENCE</scope>
    <source>
        <strain evidence="8">KCTC 42590</strain>
    </source>
</reference>
<evidence type="ECO:0000256" key="6">
    <source>
        <dbReference type="SAM" id="Phobius"/>
    </source>
</evidence>
<feature type="compositionally biased region" description="Basic and acidic residues" evidence="5">
    <location>
        <begin position="71"/>
        <end position="97"/>
    </location>
</feature>
<evidence type="ECO:0000256" key="1">
    <source>
        <dbReference type="ARBA" id="ARBA00022475"/>
    </source>
</evidence>
<dbReference type="InterPro" id="IPR010445">
    <property type="entry name" value="LapA_dom"/>
</dbReference>
<feature type="region of interest" description="Disordered" evidence="5">
    <location>
        <begin position="71"/>
        <end position="103"/>
    </location>
</feature>
<evidence type="ECO:0000256" key="4">
    <source>
        <dbReference type="ARBA" id="ARBA00023136"/>
    </source>
</evidence>
<evidence type="ECO:0000313" key="8">
    <source>
        <dbReference type="EMBL" id="GHF13219.1"/>
    </source>
</evidence>
<feature type="domain" description="Lipopolysaccharide assembly protein A" evidence="7">
    <location>
        <begin position="14"/>
        <end position="77"/>
    </location>
</feature>
<keyword evidence="1" id="KW-1003">Cell membrane</keyword>
<feature type="transmembrane region" description="Helical" evidence="6">
    <location>
        <begin position="31"/>
        <end position="55"/>
    </location>
</feature>